<dbReference type="GO" id="GO:0008061">
    <property type="term" value="F:chitin binding"/>
    <property type="evidence" value="ECO:0007669"/>
    <property type="project" value="InterPro"/>
</dbReference>
<keyword evidence="1" id="KW-0732">Signal</keyword>
<evidence type="ECO:0000259" key="2">
    <source>
        <dbReference type="SMART" id="SM00494"/>
    </source>
</evidence>
<protein>
    <submittedName>
        <fullName evidence="3">PfAvr4-2 effector-like protein</fullName>
    </submittedName>
</protein>
<dbReference type="AlphaFoldDB" id="A0A8H7MAE0"/>
<accession>A0A8H7MAE0</accession>
<feature type="chain" id="PRO_5034921780" evidence="1">
    <location>
        <begin position="17"/>
        <end position="101"/>
    </location>
</feature>
<dbReference type="InterPro" id="IPR036508">
    <property type="entry name" value="Chitin-bd_dom_sf"/>
</dbReference>
<dbReference type="Proteomes" id="UP000660729">
    <property type="component" value="Unassembled WGS sequence"/>
</dbReference>
<sequence length="101" mass="10918">MSYLIPLFILIGISIAAKPIKPFACPPKDFTTTKCQGPVDCLYANPLSCLGYIQCVCDDDACSTATPYAKSCPTGLAWVEKLKRCDGIKKSACPKKMYEGS</sequence>
<dbReference type="Pfam" id="PF01607">
    <property type="entry name" value="CBM_14"/>
    <property type="match status" value="1"/>
</dbReference>
<dbReference type="InterPro" id="IPR002557">
    <property type="entry name" value="Chitin-bd_dom"/>
</dbReference>
<dbReference type="SUPFAM" id="SSF57625">
    <property type="entry name" value="Invertebrate chitin-binding proteins"/>
    <property type="match status" value="1"/>
</dbReference>
<gene>
    <name evidence="3" type="primary">PfAvr4-2</name>
    <name evidence="3" type="ORF">HII31_99999</name>
</gene>
<proteinExistence type="predicted"/>
<evidence type="ECO:0000313" key="3">
    <source>
        <dbReference type="EMBL" id="KAF9626782.1"/>
    </source>
</evidence>
<feature type="signal peptide" evidence="1">
    <location>
        <begin position="1"/>
        <end position="16"/>
    </location>
</feature>
<evidence type="ECO:0000313" key="4">
    <source>
        <dbReference type="Proteomes" id="UP000660729"/>
    </source>
</evidence>
<feature type="domain" description="Chitin-binding type-2" evidence="2">
    <location>
        <begin position="33"/>
        <end position="95"/>
    </location>
</feature>
<name>A0A8H7MAE0_9PEZI</name>
<comment type="caution">
    <text evidence="3">The sequence shown here is derived from an EMBL/GenBank/DDBJ whole genome shotgun (WGS) entry which is preliminary data.</text>
</comment>
<keyword evidence="4" id="KW-1185">Reference proteome</keyword>
<reference evidence="3" key="1">
    <citation type="submission" date="2020-04" db="EMBL/GenBank/DDBJ databases">
        <title>Draft genome resource of the tomato pathogen Pseudocercospora fuligena.</title>
        <authorList>
            <person name="Zaccaron A."/>
        </authorList>
    </citation>
    <scope>NUCLEOTIDE SEQUENCE</scope>
    <source>
        <strain evidence="3">PF001</strain>
    </source>
</reference>
<dbReference type="SMART" id="SM00494">
    <property type="entry name" value="ChtBD2"/>
    <property type="match status" value="1"/>
</dbReference>
<dbReference type="EMBL" id="JABCIY010000219">
    <property type="protein sequence ID" value="KAF9626782.1"/>
    <property type="molecule type" value="Genomic_DNA"/>
</dbReference>
<dbReference type="GO" id="GO:0005576">
    <property type="term" value="C:extracellular region"/>
    <property type="evidence" value="ECO:0007669"/>
    <property type="project" value="InterPro"/>
</dbReference>
<organism evidence="3 4">
    <name type="scientific">Pseudocercospora fuligena</name>
    <dbReference type="NCBI Taxonomy" id="685502"/>
    <lineage>
        <taxon>Eukaryota</taxon>
        <taxon>Fungi</taxon>
        <taxon>Dikarya</taxon>
        <taxon>Ascomycota</taxon>
        <taxon>Pezizomycotina</taxon>
        <taxon>Dothideomycetes</taxon>
        <taxon>Dothideomycetidae</taxon>
        <taxon>Mycosphaerellales</taxon>
        <taxon>Mycosphaerellaceae</taxon>
        <taxon>Pseudocercospora</taxon>
    </lineage>
</organism>
<evidence type="ECO:0000256" key="1">
    <source>
        <dbReference type="SAM" id="SignalP"/>
    </source>
</evidence>
<dbReference type="PHI-base" id="PHI:11325"/>
<dbReference type="Gene3D" id="2.170.140.10">
    <property type="entry name" value="Chitin binding domain"/>
    <property type="match status" value="1"/>
</dbReference>
<dbReference type="OrthoDB" id="6020543at2759"/>